<feature type="transmembrane region" description="Helical" evidence="3">
    <location>
        <begin position="92"/>
        <end position="112"/>
    </location>
</feature>
<evidence type="ECO:0000256" key="1">
    <source>
        <dbReference type="ARBA" id="ARBA00010690"/>
    </source>
</evidence>
<name>A0ABS9Z3F2_9HYPH</name>
<dbReference type="EMBL" id="JAIVFP010000001">
    <property type="protein sequence ID" value="MCI4682195.1"/>
    <property type="molecule type" value="Genomic_DNA"/>
</dbReference>
<evidence type="ECO:0000313" key="4">
    <source>
        <dbReference type="EMBL" id="MCI4682195.1"/>
    </source>
</evidence>
<sequence>MSDAPDKESQTEEATEKKLHDSIEKGDTPFSREAALFASLLASLLFLSFFLRDGAVRLIAALQNLLDQSGQYQLGQGRNATLLLGAVVEDSGAFVAPALILLIVAGVVAAVAQNPPRLIGERIAPKWDRVSPRSGWGRIFSLRGATEFGKSLLKLFAVGLVVTIIVKGEIGGAFKSIFSDPAELADHLLDVVRGLFASVAAAAGALAAADLVWSRIHWRRDLRMTRQEVKEEQKQMLGDPMVKARLRSVALERSRKRMMSAVPSATLVVANPTHYAIALRYVRDEGGAPKVVAKGQDLIALKIREIAEANAIPVIEDKALARSMYDRVEVDMMIPAEFYRAIAEIIHFLNTRGSGRRNP</sequence>
<dbReference type="Pfam" id="PF01312">
    <property type="entry name" value="Bac_export_2"/>
    <property type="match status" value="1"/>
</dbReference>
<dbReference type="PRINTS" id="PR00950">
    <property type="entry name" value="TYPE3IMSPROT"/>
</dbReference>
<keyword evidence="3" id="KW-0472">Membrane</keyword>
<comment type="caution">
    <text evidence="4">The sequence shown here is derived from an EMBL/GenBank/DDBJ whole genome shotgun (WGS) entry which is preliminary data.</text>
</comment>
<keyword evidence="4" id="KW-0969">Cilium</keyword>
<keyword evidence="3" id="KW-0812">Transmembrane</keyword>
<keyword evidence="5" id="KW-1185">Reference proteome</keyword>
<dbReference type="Gene3D" id="3.40.1690.10">
    <property type="entry name" value="secretion proteins EscU"/>
    <property type="match status" value="1"/>
</dbReference>
<comment type="similarity">
    <text evidence="1">Belongs to the type III secretion exporter family.</text>
</comment>
<dbReference type="PANTHER" id="PTHR30531">
    <property type="entry name" value="FLAGELLAR BIOSYNTHETIC PROTEIN FLHB"/>
    <property type="match status" value="1"/>
</dbReference>
<dbReference type="RefSeq" id="WP_243066223.1">
    <property type="nucleotide sequence ID" value="NZ_JAIVFK010000014.1"/>
</dbReference>
<dbReference type="PANTHER" id="PTHR30531:SF12">
    <property type="entry name" value="FLAGELLAR BIOSYNTHETIC PROTEIN FLHB"/>
    <property type="match status" value="1"/>
</dbReference>
<feature type="transmembrane region" description="Helical" evidence="3">
    <location>
        <begin position="152"/>
        <end position="174"/>
    </location>
</feature>
<dbReference type="InterPro" id="IPR029025">
    <property type="entry name" value="T3SS_substrate_exporter_C"/>
</dbReference>
<keyword evidence="3" id="KW-1133">Transmembrane helix</keyword>
<keyword evidence="4" id="KW-0282">Flagellum</keyword>
<keyword evidence="4" id="KW-0966">Cell projection</keyword>
<accession>A0ABS9Z3F2</accession>
<feature type="transmembrane region" description="Helical" evidence="3">
    <location>
        <begin position="34"/>
        <end position="51"/>
    </location>
</feature>
<dbReference type="Gene3D" id="6.10.250.2080">
    <property type="match status" value="1"/>
</dbReference>
<feature type="region of interest" description="Disordered" evidence="2">
    <location>
        <begin position="1"/>
        <end position="25"/>
    </location>
</feature>
<reference evidence="4" key="1">
    <citation type="journal article" date="2022" name="ISME J.">
        <title>Identification of active gaseous-alkane degraders at natural gas seeps.</title>
        <authorList>
            <person name="Farhan Ul Haque M."/>
            <person name="Hernandez M."/>
            <person name="Crombie A.T."/>
            <person name="Murrell J.C."/>
        </authorList>
    </citation>
    <scope>NUCLEOTIDE SEQUENCE</scope>
    <source>
        <strain evidence="4">PC2</strain>
    </source>
</reference>
<organism evidence="4 5">
    <name type="scientific">Candidatus Rhodoblastus alkanivorans</name>
    <dbReference type="NCBI Taxonomy" id="2954117"/>
    <lineage>
        <taxon>Bacteria</taxon>
        <taxon>Pseudomonadati</taxon>
        <taxon>Pseudomonadota</taxon>
        <taxon>Alphaproteobacteria</taxon>
        <taxon>Hyphomicrobiales</taxon>
        <taxon>Rhodoblastaceae</taxon>
        <taxon>Rhodoblastus</taxon>
    </lineage>
</organism>
<protein>
    <submittedName>
        <fullName evidence="4">Flagellar type III secretion system protein FlhB</fullName>
    </submittedName>
</protein>
<feature type="transmembrane region" description="Helical" evidence="3">
    <location>
        <begin position="194"/>
        <end position="213"/>
    </location>
</feature>
<dbReference type="SUPFAM" id="SSF160544">
    <property type="entry name" value="EscU C-terminal domain-like"/>
    <property type="match status" value="1"/>
</dbReference>
<gene>
    <name evidence="4" type="primary">flhB</name>
    <name evidence="4" type="ORF">K2U94_05355</name>
</gene>
<evidence type="ECO:0000313" key="5">
    <source>
        <dbReference type="Proteomes" id="UP001139104"/>
    </source>
</evidence>
<proteinExistence type="inferred from homology"/>
<evidence type="ECO:0000256" key="2">
    <source>
        <dbReference type="SAM" id="MobiDB-lite"/>
    </source>
</evidence>
<dbReference type="Proteomes" id="UP001139104">
    <property type="component" value="Unassembled WGS sequence"/>
</dbReference>
<evidence type="ECO:0000256" key="3">
    <source>
        <dbReference type="SAM" id="Phobius"/>
    </source>
</evidence>
<dbReference type="InterPro" id="IPR006135">
    <property type="entry name" value="T3SS_substrate_exporter"/>
</dbReference>